<dbReference type="CDD" id="cd00413">
    <property type="entry name" value="Glyco_hydrolase_16"/>
    <property type="match status" value="1"/>
</dbReference>
<evidence type="ECO:0000313" key="6">
    <source>
        <dbReference type="RefSeq" id="XP_033535974.1"/>
    </source>
</evidence>
<feature type="domain" description="GH16" evidence="3">
    <location>
        <begin position="72"/>
        <end position="307"/>
    </location>
</feature>
<reference evidence="6" key="3">
    <citation type="submission" date="2025-04" db="UniProtKB">
        <authorList>
            <consortium name="RefSeq"/>
        </authorList>
    </citation>
    <scope>IDENTIFICATION</scope>
    <source>
        <strain evidence="6">CBS 781.70</strain>
    </source>
</reference>
<dbReference type="GO" id="GO:0005975">
    <property type="term" value="P:carbohydrate metabolic process"/>
    <property type="evidence" value="ECO:0007669"/>
    <property type="project" value="InterPro"/>
</dbReference>
<feature type="compositionally biased region" description="Low complexity" evidence="1">
    <location>
        <begin position="321"/>
        <end position="332"/>
    </location>
</feature>
<dbReference type="GeneID" id="54419603"/>
<accession>A0A6G1G8I8</accession>
<reference evidence="4 6" key="1">
    <citation type="submission" date="2020-01" db="EMBL/GenBank/DDBJ databases">
        <authorList>
            <consortium name="DOE Joint Genome Institute"/>
            <person name="Haridas S."/>
            <person name="Albert R."/>
            <person name="Binder M."/>
            <person name="Bloem J."/>
            <person name="Labutti K."/>
            <person name="Salamov A."/>
            <person name="Andreopoulos B."/>
            <person name="Baker S.E."/>
            <person name="Barry K."/>
            <person name="Bills G."/>
            <person name="Bluhm B.H."/>
            <person name="Cannon C."/>
            <person name="Castanera R."/>
            <person name="Culley D.E."/>
            <person name="Daum C."/>
            <person name="Ezra D."/>
            <person name="Gonzalez J.B."/>
            <person name="Henrissat B."/>
            <person name="Kuo A."/>
            <person name="Liang C."/>
            <person name="Lipzen A."/>
            <person name="Lutzoni F."/>
            <person name="Magnuson J."/>
            <person name="Mondo S."/>
            <person name="Nolan M."/>
            <person name="Ohm R."/>
            <person name="Pangilinan J."/>
            <person name="Park H.-J."/>
            <person name="Ramirez L."/>
            <person name="Alfaro M."/>
            <person name="Sun H."/>
            <person name="Tritt A."/>
            <person name="Yoshinaga Y."/>
            <person name="Zwiers L.-H."/>
            <person name="Turgeon B.G."/>
            <person name="Goodwin S.B."/>
            <person name="Spatafora J.W."/>
            <person name="Crous P.W."/>
            <person name="Grigoriev I.V."/>
        </authorList>
    </citation>
    <scope>NUCLEOTIDE SEQUENCE</scope>
    <source>
        <strain evidence="4 6">CBS 781.70</strain>
    </source>
</reference>
<feature type="chain" id="PRO_5044631916" evidence="2">
    <location>
        <begin position="19"/>
        <end position="398"/>
    </location>
</feature>
<organism evidence="4">
    <name type="scientific">Eremomyces bilateralis CBS 781.70</name>
    <dbReference type="NCBI Taxonomy" id="1392243"/>
    <lineage>
        <taxon>Eukaryota</taxon>
        <taxon>Fungi</taxon>
        <taxon>Dikarya</taxon>
        <taxon>Ascomycota</taxon>
        <taxon>Pezizomycotina</taxon>
        <taxon>Dothideomycetes</taxon>
        <taxon>Dothideomycetes incertae sedis</taxon>
        <taxon>Eremomycetales</taxon>
        <taxon>Eremomycetaceae</taxon>
        <taxon>Eremomyces</taxon>
    </lineage>
</organism>
<dbReference type="InterPro" id="IPR013320">
    <property type="entry name" value="ConA-like_dom_sf"/>
</dbReference>
<name>A0A6G1G8I8_9PEZI</name>
<gene>
    <name evidence="4 6" type="ORF">P152DRAFT_456575</name>
</gene>
<evidence type="ECO:0000313" key="4">
    <source>
        <dbReference type="EMBL" id="KAF1814343.1"/>
    </source>
</evidence>
<dbReference type="InterPro" id="IPR000757">
    <property type="entry name" value="Beta-glucanase-like"/>
</dbReference>
<evidence type="ECO:0000313" key="5">
    <source>
        <dbReference type="Proteomes" id="UP000504638"/>
    </source>
</evidence>
<dbReference type="AlphaFoldDB" id="A0A6G1G8I8"/>
<dbReference type="RefSeq" id="XP_033535974.1">
    <property type="nucleotide sequence ID" value="XM_033679033.1"/>
</dbReference>
<evidence type="ECO:0000256" key="1">
    <source>
        <dbReference type="SAM" id="MobiDB-lite"/>
    </source>
</evidence>
<dbReference type="EMBL" id="ML975153">
    <property type="protein sequence ID" value="KAF1814343.1"/>
    <property type="molecule type" value="Genomic_DNA"/>
</dbReference>
<dbReference type="Proteomes" id="UP000504638">
    <property type="component" value="Unplaced"/>
</dbReference>
<dbReference type="PANTHER" id="PTHR38121">
    <property type="entry name" value="GH16 DOMAIN-CONTAINING PROTEIN"/>
    <property type="match status" value="1"/>
</dbReference>
<dbReference type="PANTHER" id="PTHR38121:SF4">
    <property type="entry name" value="GH16 DOMAIN-CONTAINING PROTEIN-RELATED"/>
    <property type="match status" value="1"/>
</dbReference>
<sequence length="398" mass="44304">MFLFAFAPLFHLLQPALAASRDLKDNSASCDCYVTTSGSEPSYFTYHRFWDFRNLATAPDQYTRAPRLLTDADSSGNELSRDQSFLNSSDWNADWDIQDWTKEATDEFPIRTQNSPANVYIAQNATESDDNSIPPTWLTLRTSRLDDFQSAAEIENLQKNLLHASLRFLARVRGDPGAVAGLFTFFDETNESDIEILTGDANRTWRFTNQPSLDKTGDEVAGASIEAPRLPEWRDWREMRIDWVPGVSRWYVDGEQVAENTYSVPRKPSGLILNMWSDGGEWSGEMDVGGSAELHVGWVQMVFNTSGPVEGPGEGRGGRYGSSKRSLSSVEESTPEIHQLVPRKGAKACKVVCAVDGTEQEGVPEVVFTASAARSIWPALRLGGIITWLALWIAYTIL</sequence>
<feature type="signal peptide" evidence="2">
    <location>
        <begin position="1"/>
        <end position="18"/>
    </location>
</feature>
<protein>
    <submittedName>
        <fullName evidence="4 6">Concanavalin A-like lectin/glucanase</fullName>
    </submittedName>
</protein>
<dbReference type="Gene3D" id="2.60.120.200">
    <property type="match status" value="1"/>
</dbReference>
<reference evidence="6" key="2">
    <citation type="submission" date="2020-04" db="EMBL/GenBank/DDBJ databases">
        <authorList>
            <consortium name="NCBI Genome Project"/>
        </authorList>
    </citation>
    <scope>NUCLEOTIDE SEQUENCE</scope>
    <source>
        <strain evidence="6">CBS 781.70</strain>
    </source>
</reference>
<evidence type="ECO:0000259" key="3">
    <source>
        <dbReference type="PROSITE" id="PS51762"/>
    </source>
</evidence>
<keyword evidence="2" id="KW-0732">Signal</keyword>
<feature type="region of interest" description="Disordered" evidence="1">
    <location>
        <begin position="307"/>
        <end position="333"/>
    </location>
</feature>
<dbReference type="OrthoDB" id="4388755at2759"/>
<feature type="compositionally biased region" description="Gly residues" evidence="1">
    <location>
        <begin position="310"/>
        <end position="320"/>
    </location>
</feature>
<evidence type="ECO:0000256" key="2">
    <source>
        <dbReference type="SAM" id="SignalP"/>
    </source>
</evidence>
<dbReference type="SUPFAM" id="SSF49899">
    <property type="entry name" value="Concanavalin A-like lectins/glucanases"/>
    <property type="match status" value="1"/>
</dbReference>
<keyword evidence="4" id="KW-0430">Lectin</keyword>
<dbReference type="PROSITE" id="PS51762">
    <property type="entry name" value="GH16_2"/>
    <property type="match status" value="1"/>
</dbReference>
<keyword evidence="5" id="KW-1185">Reference proteome</keyword>
<dbReference type="GO" id="GO:0030246">
    <property type="term" value="F:carbohydrate binding"/>
    <property type="evidence" value="ECO:0007669"/>
    <property type="project" value="UniProtKB-KW"/>
</dbReference>
<proteinExistence type="predicted"/>
<dbReference type="GO" id="GO:0004553">
    <property type="term" value="F:hydrolase activity, hydrolyzing O-glycosyl compounds"/>
    <property type="evidence" value="ECO:0007669"/>
    <property type="project" value="InterPro"/>
</dbReference>